<reference evidence="5" key="1">
    <citation type="submission" date="2024-06" db="EMBL/GenBank/DDBJ databases">
        <title>Draft Genome Sequence of Deinococcus sonorensis Type Strain KR-87, a Biofilm Producing Representative of the Genus Deinococcus.</title>
        <authorList>
            <person name="Boren L.S."/>
            <person name="Grosso R.A."/>
            <person name="Hugenberg-Cox A.N."/>
            <person name="Hill J.T.E."/>
            <person name="Albert C.M."/>
            <person name="Tuohy J.M."/>
        </authorList>
    </citation>
    <scope>NUCLEOTIDE SEQUENCE</scope>
    <source>
        <strain evidence="5">KR-87</strain>
        <plasmid evidence="5">pDson04</plasmid>
    </source>
</reference>
<dbReference type="GO" id="GO:0046872">
    <property type="term" value="F:metal ion binding"/>
    <property type="evidence" value="ECO:0007669"/>
    <property type="project" value="UniProtKB-KW"/>
</dbReference>
<dbReference type="KEGG" id="dsc:ABOD76_00590"/>
<dbReference type="PANTHER" id="PTHR43270">
    <property type="entry name" value="BETA-ALA-HIS DIPEPTIDASE"/>
    <property type="match status" value="1"/>
</dbReference>
<sequence>MGDLEQVLDTLAGRQQASVEDLLAFAAIPSVSAQAQHAPDIQRAADWLAARLRQAGLETVEQWPTGGHPAVYAEWLGAPGAPTILVYGHYDVQPPDPEDRWRTPPFTPTVQGERVYGRGVSDDKGPLLIAVQVADAYLHTLGRLPLNVKFLFEGEEEVGSAHLPALVTERRERLAADFVLSADGGMWSAETPSLTVSARGLAALEFTVRGPAKDLHSGRHGGSLQNPLHALADLVAGLHTPDGRVAVDGFYDGVTERTAEEREATRQLPFTDEGYLAQTGAPEVYGETGYSTLERQWDRPTLELNGLWGGYTGEGSKTVLPSEAHAKVTCRLVPGQDPARIPGLIEAHLRRHLPPGVTLDVQPSDHGARAYQLPTGHPGRRVAREVLEAVYGRPPLEVGMGGSIPVLETFSEVLGVDTVFFSFAVGDEDIHAPNEFFRLPRIQEGQQAWARYWMTLAELRGATASREARAYD</sequence>
<dbReference type="Gene3D" id="3.30.70.360">
    <property type="match status" value="1"/>
</dbReference>
<dbReference type="Pfam" id="PF07687">
    <property type="entry name" value="M20_dimer"/>
    <property type="match status" value="1"/>
</dbReference>
<keyword evidence="2" id="KW-0479">Metal-binding</keyword>
<dbReference type="InterPro" id="IPR051458">
    <property type="entry name" value="Cyt/Met_Dipeptidase"/>
</dbReference>
<evidence type="ECO:0000259" key="4">
    <source>
        <dbReference type="Pfam" id="PF07687"/>
    </source>
</evidence>
<keyword evidence="3 5" id="KW-0378">Hydrolase</keyword>
<keyword evidence="1" id="KW-0645">Protease</keyword>
<protein>
    <submittedName>
        <fullName evidence="5">Dipeptidase</fullName>
        <ecNumber evidence="5">3.4.13.-</ecNumber>
    </submittedName>
</protein>
<dbReference type="GO" id="GO:0006508">
    <property type="term" value="P:proteolysis"/>
    <property type="evidence" value="ECO:0007669"/>
    <property type="project" value="UniProtKB-KW"/>
</dbReference>
<organism evidence="5">
    <name type="scientific">Deinococcus sonorensis KR-87</name>
    <dbReference type="NCBI Taxonomy" id="694439"/>
    <lineage>
        <taxon>Bacteria</taxon>
        <taxon>Thermotogati</taxon>
        <taxon>Deinococcota</taxon>
        <taxon>Deinococci</taxon>
        <taxon>Deinococcales</taxon>
        <taxon>Deinococcaceae</taxon>
        <taxon>Deinococcus</taxon>
    </lineage>
</organism>
<dbReference type="Pfam" id="PF01546">
    <property type="entry name" value="Peptidase_M20"/>
    <property type="match status" value="1"/>
</dbReference>
<keyword evidence="5" id="KW-0614">Plasmid</keyword>
<accession>A0AAU7U5D1</accession>
<evidence type="ECO:0000256" key="1">
    <source>
        <dbReference type="ARBA" id="ARBA00022670"/>
    </source>
</evidence>
<geneLocation type="plasmid" evidence="5">
    <name>pDson04</name>
</geneLocation>
<name>A0AAU7U5D1_9DEIO</name>
<dbReference type="AlphaFoldDB" id="A0AAU7U5D1"/>
<dbReference type="NCBIfam" id="NF005914">
    <property type="entry name" value="PRK07907.1"/>
    <property type="match status" value="1"/>
</dbReference>
<feature type="domain" description="Peptidase M20 dimerisation" evidence="4">
    <location>
        <begin position="198"/>
        <end position="356"/>
    </location>
</feature>
<dbReference type="EC" id="3.4.13.-" evidence="5"/>
<dbReference type="SUPFAM" id="SSF53187">
    <property type="entry name" value="Zn-dependent exopeptidases"/>
    <property type="match status" value="1"/>
</dbReference>
<evidence type="ECO:0000256" key="3">
    <source>
        <dbReference type="ARBA" id="ARBA00022801"/>
    </source>
</evidence>
<dbReference type="PANTHER" id="PTHR43270:SF12">
    <property type="entry name" value="SUCCINYL-DIAMINOPIMELATE DESUCCINYLASE"/>
    <property type="match status" value="1"/>
</dbReference>
<dbReference type="Gene3D" id="3.40.630.10">
    <property type="entry name" value="Zn peptidases"/>
    <property type="match status" value="1"/>
</dbReference>
<dbReference type="NCBIfam" id="NF006579">
    <property type="entry name" value="PRK09104.1"/>
    <property type="match status" value="1"/>
</dbReference>
<evidence type="ECO:0000313" key="5">
    <source>
        <dbReference type="EMBL" id="XBV83531.1"/>
    </source>
</evidence>
<dbReference type="NCBIfam" id="NF006053">
    <property type="entry name" value="PRK08201.1"/>
    <property type="match status" value="1"/>
</dbReference>
<dbReference type="InterPro" id="IPR002933">
    <property type="entry name" value="Peptidase_M20"/>
</dbReference>
<dbReference type="InterPro" id="IPR011650">
    <property type="entry name" value="Peptidase_M20_dimer"/>
</dbReference>
<keyword evidence="5" id="KW-0224">Dipeptidase</keyword>
<dbReference type="RefSeq" id="WP_350241082.1">
    <property type="nucleotide sequence ID" value="NZ_CP158296.1"/>
</dbReference>
<dbReference type="GO" id="GO:0016805">
    <property type="term" value="F:dipeptidase activity"/>
    <property type="evidence" value="ECO:0007669"/>
    <property type="project" value="UniProtKB-KW"/>
</dbReference>
<evidence type="ECO:0000256" key="2">
    <source>
        <dbReference type="ARBA" id="ARBA00022723"/>
    </source>
</evidence>
<gene>
    <name evidence="5" type="ORF">ABOD76_00590</name>
</gene>
<dbReference type="EMBL" id="CP158296">
    <property type="protein sequence ID" value="XBV83531.1"/>
    <property type="molecule type" value="Genomic_DNA"/>
</dbReference>
<proteinExistence type="predicted"/>